<sequence>MGGAGRIANQPVGEPHPRRRPPVRGSAGPPPVEVQVQALRTSGTRTVAPGRGRDLFEMREALTSSRGRLYFNAKIPPG</sequence>
<organism evidence="2 3">
    <name type="scientific">Actinotalea fermentans</name>
    <dbReference type="NCBI Taxonomy" id="43671"/>
    <lineage>
        <taxon>Bacteria</taxon>
        <taxon>Bacillati</taxon>
        <taxon>Actinomycetota</taxon>
        <taxon>Actinomycetes</taxon>
        <taxon>Micrococcales</taxon>
        <taxon>Cellulomonadaceae</taxon>
        <taxon>Actinotalea</taxon>
    </lineage>
</organism>
<proteinExistence type="predicted"/>
<comment type="caution">
    <text evidence="2">The sequence shown here is derived from an EMBL/GenBank/DDBJ whole genome shotgun (WGS) entry which is preliminary data.</text>
</comment>
<name>A0A511Z1X1_9CELL</name>
<accession>A0A511Z1X1</accession>
<dbReference type="Proteomes" id="UP000321484">
    <property type="component" value="Unassembled WGS sequence"/>
</dbReference>
<keyword evidence="3" id="KW-1185">Reference proteome</keyword>
<evidence type="ECO:0000313" key="3">
    <source>
        <dbReference type="Proteomes" id="UP000321484"/>
    </source>
</evidence>
<protein>
    <submittedName>
        <fullName evidence="2">Uncharacterized protein</fullName>
    </submittedName>
</protein>
<dbReference type="EMBL" id="BJYK01000012">
    <property type="protein sequence ID" value="GEN81449.1"/>
    <property type="molecule type" value="Genomic_DNA"/>
</dbReference>
<gene>
    <name evidence="2" type="ORF">AFE02nite_31830</name>
</gene>
<evidence type="ECO:0000256" key="1">
    <source>
        <dbReference type="SAM" id="MobiDB-lite"/>
    </source>
</evidence>
<evidence type="ECO:0000313" key="2">
    <source>
        <dbReference type="EMBL" id="GEN81449.1"/>
    </source>
</evidence>
<dbReference type="AlphaFoldDB" id="A0A511Z1X1"/>
<reference evidence="2 3" key="1">
    <citation type="submission" date="2019-07" db="EMBL/GenBank/DDBJ databases">
        <title>Whole genome shotgun sequence of Actinotalea fermentans NBRC 105374.</title>
        <authorList>
            <person name="Hosoyama A."/>
            <person name="Uohara A."/>
            <person name="Ohji S."/>
            <person name="Ichikawa N."/>
        </authorList>
    </citation>
    <scope>NUCLEOTIDE SEQUENCE [LARGE SCALE GENOMIC DNA]</scope>
    <source>
        <strain evidence="2 3">NBRC 105374</strain>
    </source>
</reference>
<feature type="region of interest" description="Disordered" evidence="1">
    <location>
        <begin position="1"/>
        <end position="31"/>
    </location>
</feature>